<proteinExistence type="predicted"/>
<dbReference type="Proteomes" id="UP001292094">
    <property type="component" value="Unassembled WGS sequence"/>
</dbReference>
<comment type="caution">
    <text evidence="2">The sequence shown here is derived from an EMBL/GenBank/DDBJ whole genome shotgun (WGS) entry which is preliminary data.</text>
</comment>
<reference evidence="2" key="1">
    <citation type="submission" date="2023-11" db="EMBL/GenBank/DDBJ databases">
        <title>Genome assemblies of two species of porcelain crab, Petrolisthes cinctipes and Petrolisthes manimaculis (Anomura: Porcellanidae).</title>
        <authorList>
            <person name="Angst P."/>
        </authorList>
    </citation>
    <scope>NUCLEOTIDE SEQUENCE</scope>
    <source>
        <strain evidence="2">PB745_02</strain>
        <tissue evidence="2">Gill</tissue>
    </source>
</reference>
<protein>
    <submittedName>
        <fullName evidence="2">Uncharacterized protein</fullName>
    </submittedName>
</protein>
<accession>A0AAE1P5B4</accession>
<feature type="compositionally biased region" description="Pro residues" evidence="1">
    <location>
        <begin position="85"/>
        <end position="112"/>
    </location>
</feature>
<gene>
    <name evidence="2" type="ORF">Pmani_026721</name>
</gene>
<name>A0AAE1P5B4_9EUCA</name>
<evidence type="ECO:0000313" key="2">
    <source>
        <dbReference type="EMBL" id="KAK4301122.1"/>
    </source>
</evidence>
<evidence type="ECO:0000313" key="3">
    <source>
        <dbReference type="Proteomes" id="UP001292094"/>
    </source>
</evidence>
<evidence type="ECO:0000256" key="1">
    <source>
        <dbReference type="SAM" id="MobiDB-lite"/>
    </source>
</evidence>
<dbReference type="EMBL" id="JAWZYT010002922">
    <property type="protein sequence ID" value="KAK4301122.1"/>
    <property type="molecule type" value="Genomic_DNA"/>
</dbReference>
<sequence>MMECLILTSSLYTNILLHLPHFSPGSPSILFTPHLPHSSPGSPFIFLTPHLPCSSLPHIPSSSHLTFLMTHLQSISSASHLSLTPPLPHPPCLTSPHPPASLTPPPPSHEEK</sequence>
<organism evidence="2 3">
    <name type="scientific">Petrolisthes manimaculis</name>
    <dbReference type="NCBI Taxonomy" id="1843537"/>
    <lineage>
        <taxon>Eukaryota</taxon>
        <taxon>Metazoa</taxon>
        <taxon>Ecdysozoa</taxon>
        <taxon>Arthropoda</taxon>
        <taxon>Crustacea</taxon>
        <taxon>Multicrustacea</taxon>
        <taxon>Malacostraca</taxon>
        <taxon>Eumalacostraca</taxon>
        <taxon>Eucarida</taxon>
        <taxon>Decapoda</taxon>
        <taxon>Pleocyemata</taxon>
        <taxon>Anomura</taxon>
        <taxon>Galatheoidea</taxon>
        <taxon>Porcellanidae</taxon>
        <taxon>Petrolisthes</taxon>
    </lineage>
</organism>
<dbReference type="AlphaFoldDB" id="A0AAE1P5B4"/>
<keyword evidence="3" id="KW-1185">Reference proteome</keyword>
<feature type="region of interest" description="Disordered" evidence="1">
    <location>
        <begin position="80"/>
        <end position="112"/>
    </location>
</feature>